<accession>A0A8S1QA62</accession>
<keyword evidence="3" id="KW-1185">Reference proteome</keyword>
<proteinExistence type="predicted"/>
<reference evidence="2" key="1">
    <citation type="submission" date="2021-01" db="EMBL/GenBank/DDBJ databases">
        <authorList>
            <consortium name="Genoscope - CEA"/>
            <person name="William W."/>
        </authorList>
    </citation>
    <scope>NUCLEOTIDE SEQUENCE</scope>
</reference>
<evidence type="ECO:0000313" key="3">
    <source>
        <dbReference type="Proteomes" id="UP000688137"/>
    </source>
</evidence>
<dbReference type="Proteomes" id="UP000688137">
    <property type="component" value="Unassembled WGS sequence"/>
</dbReference>
<name>A0A8S1QA62_PARPR</name>
<organism evidence="2 3">
    <name type="scientific">Paramecium primaurelia</name>
    <dbReference type="NCBI Taxonomy" id="5886"/>
    <lineage>
        <taxon>Eukaryota</taxon>
        <taxon>Sar</taxon>
        <taxon>Alveolata</taxon>
        <taxon>Ciliophora</taxon>
        <taxon>Intramacronucleata</taxon>
        <taxon>Oligohymenophorea</taxon>
        <taxon>Peniculida</taxon>
        <taxon>Parameciidae</taxon>
        <taxon>Paramecium</taxon>
    </lineage>
</organism>
<dbReference type="FunFam" id="1.10.472.10:FF:000322">
    <property type="entry name" value="Uncharacterized protein"/>
    <property type="match status" value="1"/>
</dbReference>
<comment type="caution">
    <text evidence="2">The sequence shown here is derived from an EMBL/GenBank/DDBJ whole genome shotgun (WGS) entry which is preliminary data.</text>
</comment>
<dbReference type="AlphaFoldDB" id="A0A8S1QA62"/>
<sequence>MQFLDITNLEKNHQNQKGKNVIQVPKSPKKKSQLNYLDMSDLKYDWICLDEEEFEIMNQENPKSYTFTIQDQFIWFQNQHTHFSYPLKVEHRNFTESLKRHKIDEYKRHSLLCWMGYVMGGYESASNETYFLAISILDKFLQQYPYVLTNQELLAIGVCCLGLASKHKDVFPLTSQQLIQLSSDKMDEIILTNCQLTILDTLQFQVEIPNYFQIFDYIMRDLEYRYYKYISSDIVQNSLVSMKLKVIYKCSLHLLRFVSQYYDSTIYYQGTISYGSIFYTIKRMELLKFVIPTDLIKVLQQIQTDQEINNTEIVLKYIYRLCQNGMSEKQQEFFRQTLFQY</sequence>
<feature type="domain" description="Cyclin N-terminal" evidence="1">
    <location>
        <begin position="98"/>
        <end position="206"/>
    </location>
</feature>
<dbReference type="PANTHER" id="PTHR10177">
    <property type="entry name" value="CYCLINS"/>
    <property type="match status" value="1"/>
</dbReference>
<dbReference type="OMA" id="FDWICLD"/>
<dbReference type="Pfam" id="PF00134">
    <property type="entry name" value="Cyclin_N"/>
    <property type="match status" value="1"/>
</dbReference>
<dbReference type="FunFam" id="1.10.472.10:FF:000089">
    <property type="entry name" value="Cyclin, N-terminal domain containing protein"/>
    <property type="match status" value="1"/>
</dbReference>
<evidence type="ECO:0000259" key="1">
    <source>
        <dbReference type="Pfam" id="PF00134"/>
    </source>
</evidence>
<gene>
    <name evidence="2" type="ORF">PPRIM_AZ9-3.1.T1510094</name>
</gene>
<protein>
    <recommendedName>
        <fullName evidence="1">Cyclin N-terminal domain-containing protein</fullName>
    </recommendedName>
</protein>
<evidence type="ECO:0000313" key="2">
    <source>
        <dbReference type="EMBL" id="CAD8112458.1"/>
    </source>
</evidence>
<dbReference type="EMBL" id="CAJJDM010000156">
    <property type="protein sequence ID" value="CAD8112458.1"/>
    <property type="molecule type" value="Genomic_DNA"/>
</dbReference>
<dbReference type="InterPro" id="IPR006671">
    <property type="entry name" value="Cyclin_N"/>
</dbReference>
<dbReference type="InterPro" id="IPR039361">
    <property type="entry name" value="Cyclin"/>
</dbReference>